<keyword evidence="3" id="KW-1185">Reference proteome</keyword>
<name>A0ABM9L6A1_9MYCO</name>
<gene>
    <name evidence="2" type="ORF">MU0083_000147</name>
</gene>
<dbReference type="PRINTS" id="PR00080">
    <property type="entry name" value="SDRFAMILY"/>
</dbReference>
<dbReference type="Pfam" id="PF13561">
    <property type="entry name" value="adh_short_C2"/>
    <property type="match status" value="1"/>
</dbReference>
<dbReference type="Proteomes" id="UP001190336">
    <property type="component" value="Chromosome"/>
</dbReference>
<dbReference type="NCBIfam" id="NF005559">
    <property type="entry name" value="PRK07231.1"/>
    <property type="match status" value="1"/>
</dbReference>
<dbReference type="PRINTS" id="PR00081">
    <property type="entry name" value="GDHRDH"/>
</dbReference>
<dbReference type="SUPFAM" id="SSF51735">
    <property type="entry name" value="NAD(P)-binding Rossmann-fold domains"/>
    <property type="match status" value="1"/>
</dbReference>
<dbReference type="RefSeq" id="WP_308474808.1">
    <property type="nucleotide sequence ID" value="NZ_OY726394.1"/>
</dbReference>
<sequence length="269" mass="28721">MDETRHAGKVAIVTGGGHGIGAATVRRFLAEGAAVLVADIHPKGLARLTEEFGEERLATRITDVSDEHQVTAMVEDAVARFGRLDILVNNAGAITMGTVEEVQPADWRRIMAVDLDSVYYGSRAAIPHLVRTRGNIVNTASISGLAGNYGLVAYCTAKGAVVNLTRNMAIDHARQGIRINAVCPGPVNSHPGGMMDHPNMKPVYQRNIPMGRVGEPEEIAGVISFLASDDASFITGANLVADGGLTAHTGEPNFQELYAEEYHALQKKR</sequence>
<dbReference type="PROSITE" id="PS00061">
    <property type="entry name" value="ADH_SHORT"/>
    <property type="match status" value="1"/>
</dbReference>
<dbReference type="Gene3D" id="3.40.50.720">
    <property type="entry name" value="NAD(P)-binding Rossmann-like Domain"/>
    <property type="match status" value="1"/>
</dbReference>
<organism evidence="2 3">
    <name type="scientific">[Mycobacterium] kokjensenii</name>
    <dbReference type="NCBI Taxonomy" id="3064287"/>
    <lineage>
        <taxon>Bacteria</taxon>
        <taxon>Bacillati</taxon>
        <taxon>Actinomycetota</taxon>
        <taxon>Actinomycetes</taxon>
        <taxon>Mycobacteriales</taxon>
        <taxon>Mycobacteriaceae</taxon>
        <taxon>Mycolicibacter</taxon>
    </lineage>
</organism>
<comment type="similarity">
    <text evidence="1">Belongs to the short-chain dehydrogenases/reductases (SDR) family.</text>
</comment>
<proteinExistence type="inferred from homology"/>
<accession>A0ABM9L6A1</accession>
<dbReference type="InterPro" id="IPR020904">
    <property type="entry name" value="Sc_DH/Rdtase_CS"/>
</dbReference>
<dbReference type="InterPro" id="IPR002347">
    <property type="entry name" value="SDR_fam"/>
</dbReference>
<dbReference type="CDD" id="cd05233">
    <property type="entry name" value="SDR_c"/>
    <property type="match status" value="1"/>
</dbReference>
<evidence type="ECO:0000313" key="3">
    <source>
        <dbReference type="Proteomes" id="UP001190336"/>
    </source>
</evidence>
<dbReference type="PANTHER" id="PTHR42760">
    <property type="entry name" value="SHORT-CHAIN DEHYDROGENASES/REDUCTASES FAMILY MEMBER"/>
    <property type="match status" value="1"/>
</dbReference>
<dbReference type="InterPro" id="IPR036291">
    <property type="entry name" value="NAD(P)-bd_dom_sf"/>
</dbReference>
<evidence type="ECO:0000256" key="1">
    <source>
        <dbReference type="ARBA" id="ARBA00006484"/>
    </source>
</evidence>
<protein>
    <submittedName>
        <fullName evidence="2">SDR family NAD(P)-dependent oxidoreductase</fullName>
    </submittedName>
</protein>
<evidence type="ECO:0000313" key="2">
    <source>
        <dbReference type="EMBL" id="CAJ1493099.1"/>
    </source>
</evidence>
<reference evidence="2 3" key="1">
    <citation type="submission" date="2023-08" db="EMBL/GenBank/DDBJ databases">
        <authorList>
            <person name="Folkvardsen B D."/>
            <person name="Norman A."/>
        </authorList>
    </citation>
    <scope>NUCLEOTIDE SEQUENCE [LARGE SCALE GENOMIC DNA]</scope>
    <source>
        <strain evidence="2 3">Mu0083</strain>
    </source>
</reference>
<dbReference type="EMBL" id="OY726394">
    <property type="protein sequence ID" value="CAJ1493099.1"/>
    <property type="molecule type" value="Genomic_DNA"/>
</dbReference>